<dbReference type="OrthoDB" id="10584854at2759"/>
<accession>A0A0C9VNK0</accession>
<name>A0A0C9VNK0_9AGAM</name>
<evidence type="ECO:0000313" key="5">
    <source>
        <dbReference type="Proteomes" id="UP000053820"/>
    </source>
</evidence>
<feature type="signal peptide" evidence="3">
    <location>
        <begin position="1"/>
        <end position="20"/>
    </location>
</feature>
<evidence type="ECO:0008006" key="6">
    <source>
        <dbReference type="Google" id="ProtNLM"/>
    </source>
</evidence>
<evidence type="ECO:0000256" key="2">
    <source>
        <dbReference type="SAM" id="Phobius"/>
    </source>
</evidence>
<protein>
    <recommendedName>
        <fullName evidence="6">Mid2 domain-containing protein</fullName>
    </recommendedName>
</protein>
<evidence type="ECO:0000256" key="1">
    <source>
        <dbReference type="SAM" id="MobiDB-lite"/>
    </source>
</evidence>
<feature type="chain" id="PRO_5002221784" description="Mid2 domain-containing protein" evidence="3">
    <location>
        <begin position="21"/>
        <end position="180"/>
    </location>
</feature>
<reference evidence="4 5" key="1">
    <citation type="submission" date="2014-04" db="EMBL/GenBank/DDBJ databases">
        <title>Evolutionary Origins and Diversification of the Mycorrhizal Mutualists.</title>
        <authorList>
            <consortium name="DOE Joint Genome Institute"/>
            <consortium name="Mycorrhizal Genomics Consortium"/>
            <person name="Kohler A."/>
            <person name="Kuo A."/>
            <person name="Nagy L.G."/>
            <person name="Floudas D."/>
            <person name="Copeland A."/>
            <person name="Barry K.W."/>
            <person name="Cichocki N."/>
            <person name="Veneault-Fourrey C."/>
            <person name="LaButti K."/>
            <person name="Lindquist E.A."/>
            <person name="Lipzen A."/>
            <person name="Lundell T."/>
            <person name="Morin E."/>
            <person name="Murat C."/>
            <person name="Riley R."/>
            <person name="Ohm R."/>
            <person name="Sun H."/>
            <person name="Tunlid A."/>
            <person name="Henrissat B."/>
            <person name="Grigoriev I.V."/>
            <person name="Hibbett D.S."/>
            <person name="Martin F."/>
        </authorList>
    </citation>
    <scope>NUCLEOTIDE SEQUENCE [LARGE SCALE GENOMIC DNA]</scope>
    <source>
        <strain evidence="4 5">MD-312</strain>
    </source>
</reference>
<evidence type="ECO:0000256" key="3">
    <source>
        <dbReference type="SAM" id="SignalP"/>
    </source>
</evidence>
<dbReference type="AlphaFoldDB" id="A0A0C9VNK0"/>
<evidence type="ECO:0000313" key="4">
    <source>
        <dbReference type="EMBL" id="KIJ59215.1"/>
    </source>
</evidence>
<sequence>MSLALAVFLVLFLAGVPSVAQNGSREGTAAMGQSISLRPSNTTLTSPATDTPQHSEAYVQDIDPVGAIPPLNRTPVVDSLIPTTNASQTTIPSDHHKSTTVIVAFILGAAGLCIILSIVFFTVRYYMRRSAIKRRRQASWILRSGQWNTEPKHARAHDTQTGYSDTSSFSTYPYPLSEQF</sequence>
<keyword evidence="2" id="KW-0472">Membrane</keyword>
<proteinExistence type="predicted"/>
<feature type="region of interest" description="Disordered" evidence="1">
    <location>
        <begin position="151"/>
        <end position="170"/>
    </location>
</feature>
<dbReference type="Proteomes" id="UP000053820">
    <property type="component" value="Unassembled WGS sequence"/>
</dbReference>
<keyword evidence="2" id="KW-0812">Transmembrane</keyword>
<feature type="transmembrane region" description="Helical" evidence="2">
    <location>
        <begin position="102"/>
        <end position="127"/>
    </location>
</feature>
<keyword evidence="3" id="KW-0732">Signal</keyword>
<dbReference type="EMBL" id="KN839893">
    <property type="protein sequence ID" value="KIJ59215.1"/>
    <property type="molecule type" value="Genomic_DNA"/>
</dbReference>
<keyword evidence="2" id="KW-1133">Transmembrane helix</keyword>
<feature type="region of interest" description="Disordered" evidence="1">
    <location>
        <begin position="32"/>
        <end position="53"/>
    </location>
</feature>
<gene>
    <name evidence="4" type="ORF">HYDPIDRAFT_44124</name>
</gene>
<feature type="compositionally biased region" description="Polar residues" evidence="1">
    <location>
        <begin position="159"/>
        <end position="170"/>
    </location>
</feature>
<keyword evidence="5" id="KW-1185">Reference proteome</keyword>
<dbReference type="HOGENOM" id="CLU_1496415_0_0_1"/>
<organism evidence="4 5">
    <name type="scientific">Hydnomerulius pinastri MD-312</name>
    <dbReference type="NCBI Taxonomy" id="994086"/>
    <lineage>
        <taxon>Eukaryota</taxon>
        <taxon>Fungi</taxon>
        <taxon>Dikarya</taxon>
        <taxon>Basidiomycota</taxon>
        <taxon>Agaricomycotina</taxon>
        <taxon>Agaricomycetes</taxon>
        <taxon>Agaricomycetidae</taxon>
        <taxon>Boletales</taxon>
        <taxon>Boletales incertae sedis</taxon>
        <taxon>Leucogyrophana</taxon>
    </lineage>
</organism>